<evidence type="ECO:0000313" key="2">
    <source>
        <dbReference type="Proteomes" id="UP000244978"/>
    </source>
</evidence>
<keyword evidence="2" id="KW-1185">Reference proteome</keyword>
<accession>A0A2U1T2T1</accession>
<sequence length="336" mass="36204">MTIDEYLSDVRAQIEPRKEPLDEARARLALVRKAADSFYGSLRTYRSGSLAVHTMNQPVTDGDGGLILNRNYYPQLGPEGGNEAPDSIVAELCSHLGPIIRETYPNATIHKSKRGPEIHFGDDVNGDDPTVDLVIALNRKVGDGIWIPNLDTGTWEPSHPEQHVELLNSGTAAFRSTRRKIIRLAKAWNKQFAEPGISSFHLSVWALEFVEPGQGVAKGLWTLFDRAASRVEDLEPTPDPAGVSADLKLIKDESIMAVRLRKAADSMASAMDAGTETELVEAMSLVFWKYIEASSTAPLKASAGLVSTGKAVPASALGISVAGATTAGARAYGGRR</sequence>
<dbReference type="Proteomes" id="UP000244978">
    <property type="component" value="Unassembled WGS sequence"/>
</dbReference>
<dbReference type="AlphaFoldDB" id="A0A2U1T2T1"/>
<comment type="caution">
    <text evidence="1">The sequence shown here is derived from an EMBL/GenBank/DDBJ whole genome shotgun (WGS) entry which is preliminary data.</text>
</comment>
<gene>
    <name evidence="1" type="ORF">DF220_10340</name>
</gene>
<dbReference type="EMBL" id="QEEX01000001">
    <property type="protein sequence ID" value="PWB98182.1"/>
    <property type="molecule type" value="Genomic_DNA"/>
</dbReference>
<reference evidence="2" key="1">
    <citation type="submission" date="2018-04" db="EMBL/GenBank/DDBJ databases">
        <authorList>
            <person name="Liu S."/>
            <person name="Wang Z."/>
            <person name="Li J."/>
        </authorList>
    </citation>
    <scope>NUCLEOTIDE SEQUENCE [LARGE SCALE GENOMIC DNA]</scope>
    <source>
        <strain evidence="2">S1194</strain>
    </source>
</reference>
<protein>
    <recommendedName>
        <fullName evidence="3">Nucleotidyltransferase</fullName>
    </recommendedName>
</protein>
<evidence type="ECO:0000313" key="1">
    <source>
        <dbReference type="EMBL" id="PWB98182.1"/>
    </source>
</evidence>
<proteinExistence type="predicted"/>
<organism evidence="1 2">
    <name type="scientific">Homoserinimonas hongtaonis</name>
    <dbReference type="NCBI Taxonomy" id="2079791"/>
    <lineage>
        <taxon>Bacteria</taxon>
        <taxon>Bacillati</taxon>
        <taxon>Actinomycetota</taxon>
        <taxon>Actinomycetes</taxon>
        <taxon>Micrococcales</taxon>
        <taxon>Microbacteriaceae</taxon>
        <taxon>Homoserinimonas</taxon>
    </lineage>
</organism>
<name>A0A2U1T2T1_9MICO</name>
<dbReference type="RefSeq" id="WP_108997939.1">
    <property type="nucleotide sequence ID" value="NZ_QEEX01000001.1"/>
</dbReference>
<evidence type="ECO:0008006" key="3">
    <source>
        <dbReference type="Google" id="ProtNLM"/>
    </source>
</evidence>